<feature type="domain" description="Lumazine-binding" evidence="11">
    <location>
        <begin position="102"/>
        <end position="204"/>
    </location>
</feature>
<dbReference type="PROSITE" id="PS51177">
    <property type="entry name" value="LUMAZINE_BIND"/>
    <property type="match status" value="2"/>
</dbReference>
<evidence type="ECO:0000256" key="2">
    <source>
        <dbReference type="ARBA" id="ARBA00002803"/>
    </source>
</evidence>
<sequence length="216" mass="22713">MFTGLVEAVGTIAARKPSPDGQGLYLAVQAPFAGELSAGESVAVNGTCLTVLPEAPEPVAGAFWVECSPTTLEITTLGGLPVGGRVNLERAVRAESRLGGHWVQGHVDTRGEVVAVTELGNARQVCIAFPARFRRLVLDKGSVAVEGVSLTVVSQGVDEAGDTAWFEVTLIPHTLAETTLNDLVPGQPVNLEFDILGKYVVSLLGPYLERLDSRPA</sequence>
<dbReference type="PANTHER" id="PTHR21098">
    <property type="entry name" value="RIBOFLAVIN SYNTHASE ALPHA CHAIN"/>
    <property type="match status" value="1"/>
</dbReference>
<dbReference type="AlphaFoldDB" id="A0A6F8ZK85"/>
<evidence type="ECO:0000313" key="12">
    <source>
        <dbReference type="EMBL" id="CAB1130012.1"/>
    </source>
</evidence>
<dbReference type="Gene3D" id="2.40.30.20">
    <property type="match status" value="2"/>
</dbReference>
<feature type="domain" description="Lumazine-binding" evidence="11">
    <location>
        <begin position="1"/>
        <end position="101"/>
    </location>
</feature>
<feature type="repeat" description="Lumazine-binding" evidence="10">
    <location>
        <begin position="102"/>
        <end position="204"/>
    </location>
</feature>
<keyword evidence="7 12" id="KW-0808">Transferase</keyword>
<dbReference type="NCBIfam" id="NF006767">
    <property type="entry name" value="PRK09289.1"/>
    <property type="match status" value="1"/>
</dbReference>
<evidence type="ECO:0000313" key="13">
    <source>
        <dbReference type="Proteomes" id="UP000503399"/>
    </source>
</evidence>
<evidence type="ECO:0000256" key="1">
    <source>
        <dbReference type="ARBA" id="ARBA00000968"/>
    </source>
</evidence>
<dbReference type="InterPro" id="IPR026017">
    <property type="entry name" value="Lumazine-bd_dom"/>
</dbReference>
<dbReference type="InterPro" id="IPR017938">
    <property type="entry name" value="Riboflavin_synthase-like_b-brl"/>
</dbReference>
<comment type="pathway">
    <text evidence="3">Cofactor biosynthesis; riboflavin biosynthesis; riboflavin from 2-hydroxy-3-oxobutyl phosphate and 5-amino-6-(D-ribitylamino)uracil: step 2/2.</text>
</comment>
<keyword evidence="6" id="KW-0686">Riboflavin biosynthesis</keyword>
<evidence type="ECO:0000256" key="8">
    <source>
        <dbReference type="ARBA" id="ARBA00022737"/>
    </source>
</evidence>
<dbReference type="GO" id="GO:0004746">
    <property type="term" value="F:riboflavin synthase activity"/>
    <property type="evidence" value="ECO:0007669"/>
    <property type="project" value="UniProtKB-UniRule"/>
</dbReference>
<evidence type="ECO:0000256" key="3">
    <source>
        <dbReference type="ARBA" id="ARBA00004887"/>
    </source>
</evidence>
<dbReference type="PIRSF" id="PIRSF000498">
    <property type="entry name" value="Riboflavin_syn_A"/>
    <property type="match status" value="1"/>
</dbReference>
<keyword evidence="13" id="KW-1185">Reference proteome</keyword>
<dbReference type="NCBIfam" id="TIGR00187">
    <property type="entry name" value="ribE"/>
    <property type="match status" value="1"/>
</dbReference>
<evidence type="ECO:0000256" key="6">
    <source>
        <dbReference type="ARBA" id="ARBA00022619"/>
    </source>
</evidence>
<keyword evidence="8" id="KW-0677">Repeat</keyword>
<dbReference type="GO" id="GO:0009231">
    <property type="term" value="P:riboflavin biosynthetic process"/>
    <property type="evidence" value="ECO:0007669"/>
    <property type="project" value="UniProtKB-KW"/>
</dbReference>
<dbReference type="EC" id="2.5.1.9" evidence="4 9"/>
<evidence type="ECO:0000256" key="7">
    <source>
        <dbReference type="ARBA" id="ARBA00022679"/>
    </source>
</evidence>
<proteinExistence type="predicted"/>
<feature type="repeat" description="Lumazine-binding" evidence="10">
    <location>
        <begin position="1"/>
        <end position="101"/>
    </location>
</feature>
<evidence type="ECO:0000256" key="9">
    <source>
        <dbReference type="NCBIfam" id="TIGR00187"/>
    </source>
</evidence>
<dbReference type="EMBL" id="LR778114">
    <property type="protein sequence ID" value="CAB1130012.1"/>
    <property type="molecule type" value="Genomic_DNA"/>
</dbReference>
<evidence type="ECO:0000256" key="4">
    <source>
        <dbReference type="ARBA" id="ARBA00012827"/>
    </source>
</evidence>
<dbReference type="Pfam" id="PF00677">
    <property type="entry name" value="Lum_binding"/>
    <property type="match status" value="2"/>
</dbReference>
<evidence type="ECO:0000259" key="11">
    <source>
        <dbReference type="PROSITE" id="PS51177"/>
    </source>
</evidence>
<reference evidence="12 13" key="1">
    <citation type="submission" date="2020-02" db="EMBL/GenBank/DDBJ databases">
        <authorList>
            <person name="Hogendoorn C."/>
        </authorList>
    </citation>
    <scope>NUCLEOTIDE SEQUENCE [LARGE SCALE GENOMIC DNA]</scope>
    <source>
        <strain evidence="12">R501</strain>
    </source>
</reference>
<protein>
    <recommendedName>
        <fullName evidence="5 9">Riboflavin synthase</fullName>
        <ecNumber evidence="4 9">2.5.1.9</ecNumber>
    </recommendedName>
</protein>
<comment type="catalytic activity">
    <reaction evidence="1">
        <text>2 6,7-dimethyl-8-(1-D-ribityl)lumazine + H(+) = 5-amino-6-(D-ribitylamino)uracil + riboflavin</text>
        <dbReference type="Rhea" id="RHEA:20772"/>
        <dbReference type="ChEBI" id="CHEBI:15378"/>
        <dbReference type="ChEBI" id="CHEBI:15934"/>
        <dbReference type="ChEBI" id="CHEBI:57986"/>
        <dbReference type="ChEBI" id="CHEBI:58201"/>
        <dbReference type="EC" id="2.5.1.9"/>
    </reaction>
</comment>
<dbReference type="InterPro" id="IPR023366">
    <property type="entry name" value="ATP_synth_asu-like_sf"/>
</dbReference>
<dbReference type="PANTHER" id="PTHR21098:SF12">
    <property type="entry name" value="RIBOFLAVIN SYNTHASE"/>
    <property type="match status" value="1"/>
</dbReference>
<dbReference type="InterPro" id="IPR001783">
    <property type="entry name" value="Lumazine-bd"/>
</dbReference>
<gene>
    <name evidence="12" type="primary">ribE</name>
    <name evidence="12" type="ORF">R50_2520</name>
</gene>
<evidence type="ECO:0000256" key="10">
    <source>
        <dbReference type="PROSITE-ProRule" id="PRU00524"/>
    </source>
</evidence>
<dbReference type="CDD" id="cd00402">
    <property type="entry name" value="Riboflavin_synthase_like"/>
    <property type="match status" value="1"/>
</dbReference>
<name>A0A6F8ZK85_9FIRM</name>
<dbReference type="KEGG" id="hfv:R50_2520"/>
<dbReference type="SUPFAM" id="SSF63380">
    <property type="entry name" value="Riboflavin synthase domain-like"/>
    <property type="match status" value="2"/>
</dbReference>
<evidence type="ECO:0000256" key="5">
    <source>
        <dbReference type="ARBA" id="ARBA00013950"/>
    </source>
</evidence>
<accession>A0A6F8ZK85</accession>
<comment type="function">
    <text evidence="2">Catalyzes the dismutation of two molecules of 6,7-dimethyl-8-ribityllumazine, resulting in the formation of riboflavin and 5-amino-6-(D-ribitylamino)uracil.</text>
</comment>
<dbReference type="Proteomes" id="UP000503399">
    <property type="component" value="Chromosome"/>
</dbReference>
<organism evidence="12 13">
    <name type="scientific">Candidatus Hydrogenisulfobacillus filiaventi</name>
    <dbReference type="NCBI Taxonomy" id="2707344"/>
    <lineage>
        <taxon>Bacteria</taxon>
        <taxon>Bacillati</taxon>
        <taxon>Bacillota</taxon>
        <taxon>Clostridia</taxon>
        <taxon>Eubacteriales</taxon>
        <taxon>Clostridiales Family XVII. Incertae Sedis</taxon>
        <taxon>Candidatus Hydrogenisulfobacillus</taxon>
    </lineage>
</organism>